<evidence type="ECO:0000313" key="1">
    <source>
        <dbReference type="EMBL" id="CAD8119569.1"/>
    </source>
</evidence>
<dbReference type="EMBL" id="CAJJDN010000121">
    <property type="protein sequence ID" value="CAD8119569.1"/>
    <property type="molecule type" value="Genomic_DNA"/>
</dbReference>
<protein>
    <submittedName>
        <fullName evidence="1">Uncharacterized protein</fullName>
    </submittedName>
</protein>
<gene>
    <name evidence="1" type="ORF">PSON_ATCC_30995.1.T1210194</name>
</gene>
<proteinExistence type="predicted"/>
<organism evidence="1 2">
    <name type="scientific">Paramecium sonneborni</name>
    <dbReference type="NCBI Taxonomy" id="65129"/>
    <lineage>
        <taxon>Eukaryota</taxon>
        <taxon>Sar</taxon>
        <taxon>Alveolata</taxon>
        <taxon>Ciliophora</taxon>
        <taxon>Intramacronucleata</taxon>
        <taxon>Oligohymenophorea</taxon>
        <taxon>Peniculida</taxon>
        <taxon>Parameciidae</taxon>
        <taxon>Paramecium</taxon>
    </lineage>
</organism>
<dbReference type="Proteomes" id="UP000692954">
    <property type="component" value="Unassembled WGS sequence"/>
</dbReference>
<accession>A0A8S1QVF9</accession>
<comment type="caution">
    <text evidence="1">The sequence shown here is derived from an EMBL/GenBank/DDBJ whole genome shotgun (WGS) entry which is preliminary data.</text>
</comment>
<evidence type="ECO:0000313" key="2">
    <source>
        <dbReference type="Proteomes" id="UP000692954"/>
    </source>
</evidence>
<name>A0A8S1QVF9_9CILI</name>
<reference evidence="1" key="1">
    <citation type="submission" date="2021-01" db="EMBL/GenBank/DDBJ databases">
        <authorList>
            <consortium name="Genoscope - CEA"/>
            <person name="William W."/>
        </authorList>
    </citation>
    <scope>NUCLEOTIDE SEQUENCE</scope>
</reference>
<sequence length="74" mass="8859">MNPLKIQSFHQSKYPKNINQKKKILLKISLLSDDKQIHQKTRQNHNNNIKPRACLRIRTINKISCLIKLCWDHE</sequence>
<keyword evidence="2" id="KW-1185">Reference proteome</keyword>
<dbReference type="AlphaFoldDB" id="A0A8S1QVF9"/>